<dbReference type="Pfam" id="PF01904">
    <property type="entry name" value="DUF72"/>
    <property type="match status" value="1"/>
</dbReference>
<gene>
    <name evidence="1" type="ORF">GCM10010170_014990</name>
</gene>
<dbReference type="Gene3D" id="3.20.20.410">
    <property type="entry name" value="Protein of unknown function UPF0759"/>
    <property type="match status" value="1"/>
</dbReference>
<evidence type="ECO:0000313" key="1">
    <source>
        <dbReference type="EMBL" id="GAA2335175.1"/>
    </source>
</evidence>
<protein>
    <submittedName>
        <fullName evidence="1">DUF72 domain-containing protein</fullName>
    </submittedName>
</protein>
<dbReference type="Proteomes" id="UP001501444">
    <property type="component" value="Unassembled WGS sequence"/>
</dbReference>
<sequence length="289" mass="31602">MNSMAVIRLGTSSWANRDLLTSGWYPRSVRTAADRLAYYASRFDLVEADTGFYAIPAVETTEGWAAATPDGFTFDVKAFGLLTGHPTRLAALPADLRPDGVDGNVKLRRGELPEEAVEELWHRLHQALDPLDDAGRLGVVTLAFPAWLAHGERAVRRVLDTIERCAPRRAAVELRHPSWFEGGQALRTLRMLQEHDASYVCLDSTPLAATAEPALVRFHGHEGGVPVTYSDRELEDHALRLRHLAAGLGEMHVLVDTCCAGQAQRDGERLAALLAGMGTAPNRAKLRAV</sequence>
<dbReference type="PANTHER" id="PTHR30348:SF13">
    <property type="entry name" value="UPF0759 PROTEIN YUNF"/>
    <property type="match status" value="1"/>
</dbReference>
<evidence type="ECO:0000313" key="2">
    <source>
        <dbReference type="Proteomes" id="UP001501444"/>
    </source>
</evidence>
<dbReference type="SUPFAM" id="SSF117396">
    <property type="entry name" value="TM1631-like"/>
    <property type="match status" value="1"/>
</dbReference>
<proteinExistence type="predicted"/>
<dbReference type="EMBL" id="BAAARV010000015">
    <property type="protein sequence ID" value="GAA2335175.1"/>
    <property type="molecule type" value="Genomic_DNA"/>
</dbReference>
<organism evidence="1 2">
    <name type="scientific">Dactylosporangium salmoneum</name>
    <dbReference type="NCBI Taxonomy" id="53361"/>
    <lineage>
        <taxon>Bacteria</taxon>
        <taxon>Bacillati</taxon>
        <taxon>Actinomycetota</taxon>
        <taxon>Actinomycetes</taxon>
        <taxon>Micromonosporales</taxon>
        <taxon>Micromonosporaceae</taxon>
        <taxon>Dactylosporangium</taxon>
    </lineage>
</organism>
<name>A0ABN3FQV2_9ACTN</name>
<reference evidence="1 2" key="1">
    <citation type="journal article" date="2019" name="Int. J. Syst. Evol. Microbiol.">
        <title>The Global Catalogue of Microorganisms (GCM) 10K type strain sequencing project: providing services to taxonomists for standard genome sequencing and annotation.</title>
        <authorList>
            <consortium name="The Broad Institute Genomics Platform"/>
            <consortium name="The Broad Institute Genome Sequencing Center for Infectious Disease"/>
            <person name="Wu L."/>
            <person name="Ma J."/>
        </authorList>
    </citation>
    <scope>NUCLEOTIDE SEQUENCE [LARGE SCALE GENOMIC DNA]</scope>
    <source>
        <strain evidence="1 2">JCM 3272</strain>
    </source>
</reference>
<comment type="caution">
    <text evidence="1">The sequence shown here is derived from an EMBL/GenBank/DDBJ whole genome shotgun (WGS) entry which is preliminary data.</text>
</comment>
<keyword evidence="2" id="KW-1185">Reference proteome</keyword>
<dbReference type="PANTHER" id="PTHR30348">
    <property type="entry name" value="UNCHARACTERIZED PROTEIN YECE"/>
    <property type="match status" value="1"/>
</dbReference>
<accession>A0ABN3FQV2</accession>
<dbReference type="InterPro" id="IPR036520">
    <property type="entry name" value="UPF0759_sf"/>
</dbReference>
<dbReference type="InterPro" id="IPR002763">
    <property type="entry name" value="DUF72"/>
</dbReference>